<dbReference type="EMBL" id="QWEG01000011">
    <property type="protein sequence ID" value="RHW36439.1"/>
    <property type="molecule type" value="Genomic_DNA"/>
</dbReference>
<dbReference type="Gene3D" id="3.40.50.880">
    <property type="match status" value="1"/>
</dbReference>
<dbReference type="InterPro" id="IPR029062">
    <property type="entry name" value="Class_I_gatase-like"/>
</dbReference>
<accession>A0A417YQB5</accession>
<evidence type="ECO:0000313" key="3">
    <source>
        <dbReference type="EMBL" id="RHW36439.1"/>
    </source>
</evidence>
<keyword evidence="4" id="KW-1185">Reference proteome</keyword>
<feature type="signal peptide" evidence="2">
    <location>
        <begin position="1"/>
        <end position="27"/>
    </location>
</feature>
<keyword evidence="1" id="KW-0812">Transmembrane</keyword>
<feature type="transmembrane region" description="Helical" evidence="1">
    <location>
        <begin position="370"/>
        <end position="389"/>
    </location>
</feature>
<feature type="chain" id="PRO_5019352257" description="DUF4350 domain-containing protein" evidence="2">
    <location>
        <begin position="28"/>
        <end position="787"/>
    </location>
</feature>
<comment type="caution">
    <text evidence="3">The sequence shown here is derived from an EMBL/GenBank/DDBJ whole genome shotgun (WGS) entry which is preliminary data.</text>
</comment>
<organism evidence="3 4">
    <name type="scientific">Neobacillus notoginsengisoli</name>
    <dbReference type="NCBI Taxonomy" id="1578198"/>
    <lineage>
        <taxon>Bacteria</taxon>
        <taxon>Bacillati</taxon>
        <taxon>Bacillota</taxon>
        <taxon>Bacilli</taxon>
        <taxon>Bacillales</taxon>
        <taxon>Bacillaceae</taxon>
        <taxon>Neobacillus</taxon>
    </lineage>
</organism>
<evidence type="ECO:0000256" key="2">
    <source>
        <dbReference type="SAM" id="SignalP"/>
    </source>
</evidence>
<sequence>MAGCYRKCAFFLIFIFVFSLIGMPVQAAENEIKITTKTGFDGKVKTGRGFPVQVTIENNGKDFKGDLLVNFYPTYNSTGSKVLHIDVPKGSTKTFNVSLQGLSEENQYNNQNVQSLFLYEGSWKNGKEVGFRGSKNLSPRYTDPERKTLGLLSENPDRLKELKSLPSDAMIDTIVMDESILPEDRLGLDLIDYLVIDEYPFSSLKPAQQEAILEWVKNGGILIAGGAPDAVQAYGSLIHDLPMEPVNEAEANLTGLKSAIKPGKELEKVPVFYGKTKADSEIVYKSGDIPIVAKRISGSGEIWQTAFSAGAQPIASWKGYGDWLAFLLSQSHVSTNVTSQGFINPYEQYYMDFAEVNSYFPSSHFSLGQIFLMLLAYVVLIAPALYFALKKWDRREQAWWIIPSFALLCSAAIFGIGAKDRIASPQVSQIGVFKAEGGQLQGIKAVSLLSNTSGDYGFAFPRGEFSGIPESSYNSPKHFSVFESGRKEDIVTFPNVEYWATRTLYGPATKKEAGEFVMDLKFAGSKLTGTIENRFPYDFENVYVWSGSKQIKLGKLDKGGSLKVHETLGQNYLSGPLTPGYGHQMPSTAQDIPKMKKSKLEYGAVEFLYNKSRLRNIPIVYGFTKDPVVNADLTGQSEKSTSVSLIYQAAEIEMEMSGPFSLKEEELSADLVAIKGEVFEVPRGGREASIDVGQYEYILHVPSQLNKDSTRFEEISVTLIPGNAVFSLINAETGESIKLTDKTTKFTDKPGRFITKDGLIKIKLEKTGQNDPFVRMPSVTIKGVAGK</sequence>
<name>A0A417YQB5_9BACI</name>
<protein>
    <recommendedName>
        <fullName evidence="5">DUF4350 domain-containing protein</fullName>
    </recommendedName>
</protein>
<reference evidence="3 4" key="1">
    <citation type="journal article" date="2017" name="Int. J. Syst. Evol. Microbiol.">
        <title>Bacillus notoginsengisoli sp. nov., a novel bacterium isolated from the rhizosphere of Panax notoginseng.</title>
        <authorList>
            <person name="Zhang M.Y."/>
            <person name="Cheng J."/>
            <person name="Cai Y."/>
            <person name="Zhang T.Y."/>
            <person name="Wu Y.Y."/>
            <person name="Manikprabhu D."/>
            <person name="Li W.J."/>
            <person name="Zhang Y.X."/>
        </authorList>
    </citation>
    <scope>NUCLEOTIDE SEQUENCE [LARGE SCALE GENOMIC DNA]</scope>
    <source>
        <strain evidence="3 4">JCM 30743</strain>
    </source>
</reference>
<evidence type="ECO:0000256" key="1">
    <source>
        <dbReference type="SAM" id="Phobius"/>
    </source>
</evidence>
<evidence type="ECO:0008006" key="5">
    <source>
        <dbReference type="Google" id="ProtNLM"/>
    </source>
</evidence>
<evidence type="ECO:0000313" key="4">
    <source>
        <dbReference type="Proteomes" id="UP000284416"/>
    </source>
</evidence>
<dbReference type="SUPFAM" id="SSF52317">
    <property type="entry name" value="Class I glutamine amidotransferase-like"/>
    <property type="match status" value="1"/>
</dbReference>
<dbReference type="CDD" id="cd03143">
    <property type="entry name" value="A4_beta-galactosidase_middle_domain"/>
    <property type="match status" value="1"/>
</dbReference>
<dbReference type="Proteomes" id="UP000284416">
    <property type="component" value="Unassembled WGS sequence"/>
</dbReference>
<proteinExistence type="predicted"/>
<keyword evidence="2" id="KW-0732">Signal</keyword>
<keyword evidence="1" id="KW-0472">Membrane</keyword>
<dbReference type="AlphaFoldDB" id="A0A417YQB5"/>
<feature type="transmembrane region" description="Helical" evidence="1">
    <location>
        <begin position="398"/>
        <end position="418"/>
    </location>
</feature>
<gene>
    <name evidence="3" type="ORF">D1B31_17125</name>
</gene>
<keyword evidence="1" id="KW-1133">Transmembrane helix</keyword>